<gene>
    <name evidence="2" type="ORF">QUF89_16530</name>
</gene>
<dbReference type="EMBL" id="JAUCEY010000008">
    <property type="protein sequence ID" value="MDM5453759.1"/>
    <property type="molecule type" value="Genomic_DNA"/>
</dbReference>
<evidence type="ECO:0000313" key="3">
    <source>
        <dbReference type="Proteomes" id="UP001234602"/>
    </source>
</evidence>
<comment type="caution">
    <text evidence="2">The sequence shown here is derived from an EMBL/GenBank/DDBJ whole genome shotgun (WGS) entry which is preliminary data.</text>
</comment>
<dbReference type="InterPro" id="IPR025940">
    <property type="entry name" value="SpoIISA_toxin"/>
</dbReference>
<dbReference type="Proteomes" id="UP001234602">
    <property type="component" value="Unassembled WGS sequence"/>
</dbReference>
<reference evidence="2" key="1">
    <citation type="submission" date="2023-06" db="EMBL/GenBank/DDBJ databases">
        <title>Comparative genomics of Bacillaceae isolates and their secondary metabolite potential.</title>
        <authorList>
            <person name="Song L."/>
            <person name="Nielsen L.J."/>
            <person name="Mohite O."/>
            <person name="Xu X."/>
            <person name="Weber T."/>
            <person name="Kovacs A.T."/>
        </authorList>
    </citation>
    <scope>NUCLEOTIDE SEQUENCE</scope>
    <source>
        <strain evidence="2">D8_B_37</strain>
    </source>
</reference>
<dbReference type="Gene3D" id="3.30.70.2720">
    <property type="match status" value="1"/>
</dbReference>
<keyword evidence="1" id="KW-1133">Transmembrane helix</keyword>
<name>A0AAW7IK06_9BACI</name>
<proteinExistence type="predicted"/>
<evidence type="ECO:0000313" key="2">
    <source>
        <dbReference type="EMBL" id="MDM5453759.1"/>
    </source>
</evidence>
<keyword evidence="1" id="KW-0812">Transmembrane</keyword>
<sequence length="271" mass="31751">MNNIESGYVNNSRMNCRGIKRLVMFFRVFVWVVFIALLAYVILSWKYKDRVSKRIEAIRKTWYVIFILGALIYWNFYPMSIFNEWKNFLIMAIVFILIDMFVFLSMYISKIGDNELSYATKAVAESDKLLTDNREKVKNMFHLLKKEGIPEYYQTNKEYLAYLSILLQAYAAKEGMNVKILPFKTEQDKKLVINGHPNLNGSTIRATLEREDTYYNDEEKMALQPVSILMESYILDVKSESFVSEVDCLLIALLIMMFDMVIKQNPGGEDK</sequence>
<feature type="transmembrane region" description="Helical" evidence="1">
    <location>
        <begin position="88"/>
        <end position="108"/>
    </location>
</feature>
<keyword evidence="1" id="KW-0472">Membrane</keyword>
<dbReference type="Pfam" id="PF14171">
    <property type="entry name" value="SpoIISA_toxin"/>
    <property type="match status" value="1"/>
</dbReference>
<accession>A0AAW7IK06</accession>
<feature type="transmembrane region" description="Helical" evidence="1">
    <location>
        <begin position="57"/>
        <end position="76"/>
    </location>
</feature>
<feature type="transmembrane region" description="Helical" evidence="1">
    <location>
        <begin position="24"/>
        <end position="45"/>
    </location>
</feature>
<organism evidence="2 3">
    <name type="scientific">Peribacillus simplex</name>
    <dbReference type="NCBI Taxonomy" id="1478"/>
    <lineage>
        <taxon>Bacteria</taxon>
        <taxon>Bacillati</taxon>
        <taxon>Bacillota</taxon>
        <taxon>Bacilli</taxon>
        <taxon>Bacillales</taxon>
        <taxon>Bacillaceae</taxon>
        <taxon>Peribacillus</taxon>
    </lineage>
</organism>
<dbReference type="AlphaFoldDB" id="A0AAW7IK06"/>
<evidence type="ECO:0000256" key="1">
    <source>
        <dbReference type="SAM" id="Phobius"/>
    </source>
</evidence>
<dbReference type="RefSeq" id="WP_289320423.1">
    <property type="nucleotide sequence ID" value="NZ_JAUCEY010000008.1"/>
</dbReference>
<protein>
    <submittedName>
        <fullName evidence="2">Type II toxin-antitoxin system SpoIISA family toxin</fullName>
    </submittedName>
</protein>
<dbReference type="GO" id="GO:0016020">
    <property type="term" value="C:membrane"/>
    <property type="evidence" value="ECO:0007669"/>
    <property type="project" value="InterPro"/>
</dbReference>